<dbReference type="Proteomes" id="UP001139488">
    <property type="component" value="Unassembled WGS sequence"/>
</dbReference>
<dbReference type="GO" id="GO:0030313">
    <property type="term" value="C:cell envelope"/>
    <property type="evidence" value="ECO:0007669"/>
    <property type="project" value="UniProtKB-SubCell"/>
</dbReference>
<sequence>MKKIWTATSLAFLAATFSSSAMSVEFLPGYWQYQDFLNQHPEQKSLTEKLTTSVQAPPEPMAQLQSKPISISIIYPGHQISDYWVRNVKAFEIRLLELGIEYEINEVFTRPNIDIRQQSLSLMEAIRSESDYLIFTLDSTRHRKFIEHVLNATETKLILQNITTPLKNTHQRNPFLYVGFDHIQGSELLADYYKRTVPKGSDYSVLYFSEGYVSDARGDTFIQAMSKNEEYKLTSSFYTKADRDSGYKAALRGVTQNDNLKFIYACATDVALGASDALKELDKTDIVLNGWGGGSAELEAIQRGDLDVTIMRMNDDTGVAMADAIKWDLEGKSVPLVFSGKFELITKQDDPKKIDRLKARAFRYSDR</sequence>
<dbReference type="EMBL" id="JAJNNZ010000006">
    <property type="protein sequence ID" value="MCJ2377047.1"/>
    <property type="molecule type" value="Genomic_DNA"/>
</dbReference>
<dbReference type="GO" id="GO:0030246">
    <property type="term" value="F:carbohydrate binding"/>
    <property type="evidence" value="ECO:0007669"/>
    <property type="project" value="UniProtKB-ARBA"/>
</dbReference>
<comment type="caution">
    <text evidence="7">The sequence shown here is derived from an EMBL/GenBank/DDBJ whole genome shotgun (WGS) entry which is preliminary data.</text>
</comment>
<proteinExistence type="inferred from homology"/>
<name>A0A9X1W9Z8_9VIBR</name>
<evidence type="ECO:0000259" key="6">
    <source>
        <dbReference type="Pfam" id="PF13407"/>
    </source>
</evidence>
<comment type="similarity">
    <text evidence="2">Belongs to the bacterial solute-binding protein 2 family.</text>
</comment>
<dbReference type="Gene3D" id="3.40.50.2300">
    <property type="match status" value="2"/>
</dbReference>
<evidence type="ECO:0000256" key="3">
    <source>
        <dbReference type="ARBA" id="ARBA00022181"/>
    </source>
</evidence>
<feature type="chain" id="PRO_5040733521" description="Autoinducer 2-binding periplasmic protein LuxP" evidence="5">
    <location>
        <begin position="24"/>
        <end position="367"/>
    </location>
</feature>
<dbReference type="InterPro" id="IPR028082">
    <property type="entry name" value="Peripla_BP_I"/>
</dbReference>
<evidence type="ECO:0000256" key="4">
    <source>
        <dbReference type="ARBA" id="ARBA00022729"/>
    </source>
</evidence>
<feature type="signal peptide" evidence="5">
    <location>
        <begin position="1"/>
        <end position="23"/>
    </location>
</feature>
<keyword evidence="8" id="KW-1185">Reference proteome</keyword>
<comment type="subcellular location">
    <subcellularLocation>
        <location evidence="1">Cell envelope</location>
    </subcellularLocation>
</comment>
<protein>
    <recommendedName>
        <fullName evidence="3">Autoinducer 2-binding periplasmic protein LuxP</fullName>
    </recommendedName>
</protein>
<dbReference type="RefSeq" id="WP_244356983.1">
    <property type="nucleotide sequence ID" value="NZ_JAJNNZ010000006.1"/>
</dbReference>
<evidence type="ECO:0000313" key="7">
    <source>
        <dbReference type="EMBL" id="MCJ2377047.1"/>
    </source>
</evidence>
<gene>
    <name evidence="7" type="ORF">LNL84_09390</name>
</gene>
<dbReference type="InterPro" id="IPR025997">
    <property type="entry name" value="SBP_2_dom"/>
</dbReference>
<dbReference type="GO" id="GO:0055085">
    <property type="term" value="P:transmembrane transport"/>
    <property type="evidence" value="ECO:0007669"/>
    <property type="project" value="UniProtKB-ARBA"/>
</dbReference>
<reference evidence="7" key="1">
    <citation type="submission" date="2021-11" db="EMBL/GenBank/DDBJ databases">
        <title>Vibrio ZSDE26 sp. nov. and Vibrio ZSDZ34 sp. nov., isolated from coastal seawater in Qingdao.</title>
        <authorList>
            <person name="Zhang P."/>
        </authorList>
    </citation>
    <scope>NUCLEOTIDE SEQUENCE</scope>
    <source>
        <strain evidence="7">ZSDZ34</strain>
    </source>
</reference>
<dbReference type="Pfam" id="PF13407">
    <property type="entry name" value="Peripla_BP_4"/>
    <property type="match status" value="1"/>
</dbReference>
<evidence type="ECO:0000256" key="2">
    <source>
        <dbReference type="ARBA" id="ARBA00007639"/>
    </source>
</evidence>
<evidence type="ECO:0000256" key="5">
    <source>
        <dbReference type="SAM" id="SignalP"/>
    </source>
</evidence>
<evidence type="ECO:0000256" key="1">
    <source>
        <dbReference type="ARBA" id="ARBA00004196"/>
    </source>
</evidence>
<accession>A0A9X1W9Z8</accession>
<dbReference type="AlphaFoldDB" id="A0A9X1W9Z8"/>
<dbReference type="PANTHER" id="PTHR46847">
    <property type="entry name" value="D-ALLOSE-BINDING PERIPLASMIC PROTEIN-RELATED"/>
    <property type="match status" value="1"/>
</dbReference>
<dbReference type="PANTHER" id="PTHR46847:SF1">
    <property type="entry name" value="D-ALLOSE-BINDING PERIPLASMIC PROTEIN-RELATED"/>
    <property type="match status" value="1"/>
</dbReference>
<organism evidence="7 8">
    <name type="scientific">Vibrio gelatinilyticus</name>
    <dbReference type="NCBI Taxonomy" id="2893468"/>
    <lineage>
        <taxon>Bacteria</taxon>
        <taxon>Pseudomonadati</taxon>
        <taxon>Pseudomonadota</taxon>
        <taxon>Gammaproteobacteria</taxon>
        <taxon>Vibrionales</taxon>
        <taxon>Vibrionaceae</taxon>
        <taxon>Vibrio</taxon>
    </lineage>
</organism>
<feature type="domain" description="Periplasmic binding protein" evidence="6">
    <location>
        <begin position="73"/>
        <end position="326"/>
    </location>
</feature>
<keyword evidence="4 5" id="KW-0732">Signal</keyword>
<evidence type="ECO:0000313" key="8">
    <source>
        <dbReference type="Proteomes" id="UP001139488"/>
    </source>
</evidence>
<dbReference type="SUPFAM" id="SSF53822">
    <property type="entry name" value="Periplasmic binding protein-like I"/>
    <property type="match status" value="1"/>
</dbReference>